<evidence type="ECO:0000313" key="11">
    <source>
        <dbReference type="EMBL" id="KAI5080877.1"/>
    </source>
</evidence>
<feature type="domain" description="RDRP C-terminal head" evidence="10">
    <location>
        <begin position="821"/>
        <end position="886"/>
    </location>
</feature>
<comment type="caution">
    <text evidence="11">The sequence shown here is derived from an EMBL/GenBank/DDBJ whole genome shotgun (WGS) entry which is preliminary data.</text>
</comment>
<dbReference type="Pfam" id="PF05183">
    <property type="entry name" value="RdRP"/>
    <property type="match status" value="1"/>
</dbReference>
<accession>A0A9D4V8J8</accession>
<proteinExistence type="inferred from homology"/>
<dbReference type="InterPro" id="IPR058752">
    <property type="entry name" value="RDRP_C_head"/>
</dbReference>
<dbReference type="AlphaFoldDB" id="A0A9D4V8J8"/>
<gene>
    <name evidence="11" type="ORF">GOP47_0004060</name>
</gene>
<evidence type="ECO:0000256" key="1">
    <source>
        <dbReference type="ARBA" id="ARBA00005762"/>
    </source>
</evidence>
<comment type="function">
    <text evidence="8">Probably involved in the RNA silencing pathway and required for the generation of small interfering RNAs (siRNAs).</text>
</comment>
<keyword evidence="4 8" id="KW-0548">Nucleotidyltransferase</keyword>
<protein>
    <recommendedName>
        <fullName evidence="8">RNA-dependent RNA polymerase</fullName>
        <ecNumber evidence="8">2.7.7.48</ecNumber>
    </recommendedName>
</protein>
<keyword evidence="12" id="KW-1185">Reference proteome</keyword>
<evidence type="ECO:0000256" key="7">
    <source>
        <dbReference type="ARBA" id="ARBA00048744"/>
    </source>
</evidence>
<reference evidence="11" key="1">
    <citation type="submission" date="2021-01" db="EMBL/GenBank/DDBJ databases">
        <title>Adiantum capillus-veneris genome.</title>
        <authorList>
            <person name="Fang Y."/>
            <person name="Liao Q."/>
        </authorList>
    </citation>
    <scope>NUCLEOTIDE SEQUENCE</scope>
    <source>
        <strain evidence="11">H3</strain>
        <tissue evidence="11">Leaf</tissue>
    </source>
</reference>
<comment type="similarity">
    <text evidence="1 8">Belongs to the RdRP family.</text>
</comment>
<evidence type="ECO:0000256" key="5">
    <source>
        <dbReference type="ARBA" id="ARBA00022884"/>
    </source>
</evidence>
<dbReference type="Proteomes" id="UP000886520">
    <property type="component" value="Chromosome 4"/>
</dbReference>
<evidence type="ECO:0000256" key="3">
    <source>
        <dbReference type="ARBA" id="ARBA00022679"/>
    </source>
</evidence>
<dbReference type="EMBL" id="JABFUD020000004">
    <property type="protein sequence ID" value="KAI5080877.1"/>
    <property type="molecule type" value="Genomic_DNA"/>
</dbReference>
<dbReference type="OrthoDB" id="6513042at2759"/>
<dbReference type="Pfam" id="PF26253">
    <property type="entry name" value="RdRP_head"/>
    <property type="match status" value="1"/>
</dbReference>
<evidence type="ECO:0000256" key="8">
    <source>
        <dbReference type="RuleBase" id="RU363098"/>
    </source>
</evidence>
<dbReference type="GO" id="GO:0031380">
    <property type="term" value="C:nuclear RNA-directed RNA polymerase complex"/>
    <property type="evidence" value="ECO:0007669"/>
    <property type="project" value="TreeGrafter"/>
</dbReference>
<keyword evidence="3 8" id="KW-0808">Transferase</keyword>
<evidence type="ECO:0000259" key="10">
    <source>
        <dbReference type="Pfam" id="PF26253"/>
    </source>
</evidence>
<evidence type="ECO:0000256" key="2">
    <source>
        <dbReference type="ARBA" id="ARBA00022484"/>
    </source>
</evidence>
<evidence type="ECO:0000256" key="6">
    <source>
        <dbReference type="ARBA" id="ARBA00023158"/>
    </source>
</evidence>
<sequence length="966" mass="110569">MGLIQSKKGGTQDGVPAVVSQLDMEYPDTLLASFAYECENSLRPSLECPISQPWLALGSQEQWIAFGQLPFPKRQLILTYFSQDICMEKISSECFNMFKTMDMFAMESWLQQKSQRYEKIRISHEESGANGTHFLYRCEINKDAHISAMDMILCCDGTPLQRAFGYDNVLQVHFGGNCREALNRDVLYTIFSKGLHIGLRTYMFYGMKDEQQKRKGRTSQDFSQGFKCVFLCLHSESEHDLHSTSFRSYATIHDARQYLGHFHTVSKLSTRISRIKLALSKTYQVPDLDFTQVKVQEIEDICCKDGKGVPVLGPNGEVLITTDGAGFISENLIRMCPIAVFKGKKFATDCGKEFPLFLQVRLFFRGNIYKGVLLVNKQLPPNTIQVRRSMKKVENDPRVLTPTYDSLEVCATSRRPSIANVFQHLVLLLLIGGVPQEVFLKLAEERLEDMSSCFKKIQKACKALEPFIFEKQECQIVFKMLLSEIRIEEPFVTKVLVELRNSQLTDLSNCRFPVEGTYYLKGCADPTGILGPSQVVILREHPVIAEEVLVYKPPGLHPGDIRKFQAIQPPQALRDVVGSARFGIFFSVHGERSATDQMANADLDGDEFWICENQEIIRHFQVSPPWMVPKESKTAAKPKIAPSKPEDFELEHIKFCMDAFFEPSFIKGQAANNWLALMDKYVSSHNVGHSDEKLMQKCLRLVDIYYEALDAEKTGKKVQSLSLDLRRGERPHFMESIATSRLKIFESSTVLGQVFDMVKRPCNASYIPPEVSMELDEQFLIPGHEQYFKKWSNLLQCYGKDMRQAYLETNNYSNNVLFDGITEKYRQILYGAPDFSRSRNNINQIHMEASAIYKVVYIRAQRHQELGWFTSVRFVWIIAGDALLDMIRKPGWWSFYIDNSELIVYEEMVFLYFLYPNVVKRFLALFDGDHRKESLESVVMVMLTQVGSFVPSHLPEPAEACAILVN</sequence>
<evidence type="ECO:0000256" key="4">
    <source>
        <dbReference type="ARBA" id="ARBA00022695"/>
    </source>
</evidence>
<dbReference type="GO" id="GO:0030422">
    <property type="term" value="P:siRNA processing"/>
    <property type="evidence" value="ECO:0007669"/>
    <property type="project" value="TreeGrafter"/>
</dbReference>
<comment type="catalytic activity">
    <reaction evidence="7 8">
        <text>RNA(n) + a ribonucleoside 5'-triphosphate = RNA(n+1) + diphosphate</text>
        <dbReference type="Rhea" id="RHEA:21248"/>
        <dbReference type="Rhea" id="RHEA-COMP:14527"/>
        <dbReference type="Rhea" id="RHEA-COMP:17342"/>
        <dbReference type="ChEBI" id="CHEBI:33019"/>
        <dbReference type="ChEBI" id="CHEBI:61557"/>
        <dbReference type="ChEBI" id="CHEBI:140395"/>
        <dbReference type="EC" id="2.7.7.48"/>
    </reaction>
</comment>
<dbReference type="GO" id="GO:0003968">
    <property type="term" value="F:RNA-directed RNA polymerase activity"/>
    <property type="evidence" value="ECO:0007669"/>
    <property type="project" value="UniProtKB-KW"/>
</dbReference>
<dbReference type="InterPro" id="IPR057596">
    <property type="entry name" value="RDRP_core"/>
</dbReference>
<dbReference type="EC" id="2.7.7.48" evidence="8"/>
<dbReference type="PANTHER" id="PTHR23079">
    <property type="entry name" value="RNA-DEPENDENT RNA POLYMERASE"/>
    <property type="match status" value="1"/>
</dbReference>
<evidence type="ECO:0000259" key="9">
    <source>
        <dbReference type="Pfam" id="PF05183"/>
    </source>
</evidence>
<feature type="domain" description="RDRP core" evidence="9">
    <location>
        <begin position="159"/>
        <end position="758"/>
    </location>
</feature>
<organism evidence="11 12">
    <name type="scientific">Adiantum capillus-veneris</name>
    <name type="common">Maidenhair fern</name>
    <dbReference type="NCBI Taxonomy" id="13818"/>
    <lineage>
        <taxon>Eukaryota</taxon>
        <taxon>Viridiplantae</taxon>
        <taxon>Streptophyta</taxon>
        <taxon>Embryophyta</taxon>
        <taxon>Tracheophyta</taxon>
        <taxon>Polypodiopsida</taxon>
        <taxon>Polypodiidae</taxon>
        <taxon>Polypodiales</taxon>
        <taxon>Pteridineae</taxon>
        <taxon>Pteridaceae</taxon>
        <taxon>Vittarioideae</taxon>
        <taxon>Adiantum</taxon>
    </lineage>
</organism>
<keyword evidence="6 8" id="KW-0943">RNA-mediated gene silencing</keyword>
<evidence type="ECO:0000313" key="12">
    <source>
        <dbReference type="Proteomes" id="UP000886520"/>
    </source>
</evidence>
<name>A0A9D4V8J8_ADICA</name>
<dbReference type="InterPro" id="IPR007855">
    <property type="entry name" value="RDRP"/>
</dbReference>
<keyword evidence="2 8" id="KW-0696">RNA-directed RNA polymerase</keyword>
<keyword evidence="5 8" id="KW-0694">RNA-binding</keyword>
<dbReference type="PANTHER" id="PTHR23079:SF55">
    <property type="entry name" value="RNA-DIRECTED RNA POLYMERASE"/>
    <property type="match status" value="1"/>
</dbReference>
<dbReference type="GO" id="GO:0003723">
    <property type="term" value="F:RNA binding"/>
    <property type="evidence" value="ECO:0007669"/>
    <property type="project" value="UniProtKB-KW"/>
</dbReference>